<keyword evidence="1" id="KW-0140">cGMP</keyword>
<evidence type="ECO:0000313" key="10">
    <source>
        <dbReference type="EMBL" id="GMI41100.1"/>
    </source>
</evidence>
<dbReference type="EMBL" id="BRYA01000142">
    <property type="protein sequence ID" value="GMI41100.1"/>
    <property type="molecule type" value="Genomic_DNA"/>
</dbReference>
<feature type="binding site" evidence="6">
    <location>
        <position position="1016"/>
    </location>
    <ligand>
        <name>Zn(2+)</name>
        <dbReference type="ChEBI" id="CHEBI:29105"/>
        <label>1</label>
    </ligand>
</feature>
<feature type="active site" description="Proton donor" evidence="4">
    <location>
        <position position="980"/>
    </location>
</feature>
<organism evidence="10 11">
    <name type="scientific">Triparma columacea</name>
    <dbReference type="NCBI Taxonomy" id="722753"/>
    <lineage>
        <taxon>Eukaryota</taxon>
        <taxon>Sar</taxon>
        <taxon>Stramenopiles</taxon>
        <taxon>Ochrophyta</taxon>
        <taxon>Bolidophyceae</taxon>
        <taxon>Parmales</taxon>
        <taxon>Triparmaceae</taxon>
        <taxon>Triparma</taxon>
    </lineage>
</organism>
<evidence type="ECO:0000256" key="5">
    <source>
        <dbReference type="PIRSR" id="PIRSR623088-2"/>
    </source>
</evidence>
<dbReference type="GO" id="GO:0046872">
    <property type="term" value="F:metal ion binding"/>
    <property type="evidence" value="ECO:0007669"/>
    <property type="project" value="UniProtKB-KW"/>
</dbReference>
<dbReference type="InterPro" id="IPR002073">
    <property type="entry name" value="PDEase_catalytic_dom"/>
</dbReference>
<feature type="binding site" evidence="6">
    <location>
        <position position="1017"/>
    </location>
    <ligand>
        <name>Zn(2+)</name>
        <dbReference type="ChEBI" id="CHEBI:29105"/>
        <label>2</label>
    </ligand>
</feature>
<evidence type="ECO:0000313" key="11">
    <source>
        <dbReference type="Proteomes" id="UP001165065"/>
    </source>
</evidence>
<feature type="region of interest" description="Disordered" evidence="8">
    <location>
        <begin position="878"/>
        <end position="898"/>
    </location>
</feature>
<dbReference type="PRINTS" id="PR00387">
    <property type="entry name" value="PDIESTERASE1"/>
</dbReference>
<feature type="binding site" evidence="6">
    <location>
        <position position="984"/>
    </location>
    <ligand>
        <name>Zn(2+)</name>
        <dbReference type="ChEBI" id="CHEBI:29105"/>
        <label>1</label>
    </ligand>
</feature>
<comment type="caution">
    <text evidence="10">The sequence shown here is derived from an EMBL/GenBank/DDBJ whole genome shotgun (WGS) entry which is preliminary data.</text>
</comment>
<dbReference type="Pfam" id="PF00233">
    <property type="entry name" value="PDEase_I"/>
    <property type="match status" value="1"/>
</dbReference>
<evidence type="ECO:0000256" key="3">
    <source>
        <dbReference type="ARBA" id="ARBA00022801"/>
    </source>
</evidence>
<feature type="binding site" evidence="6">
    <location>
        <position position="1130"/>
    </location>
    <ligand>
        <name>Zn(2+)</name>
        <dbReference type="ChEBI" id="CHEBI:29105"/>
        <label>1</label>
    </ligand>
</feature>
<feature type="region of interest" description="Disordered" evidence="8">
    <location>
        <begin position="193"/>
        <end position="212"/>
    </location>
</feature>
<dbReference type="Gene3D" id="3.30.450.40">
    <property type="match status" value="3"/>
</dbReference>
<feature type="region of interest" description="Disordered" evidence="8">
    <location>
        <begin position="28"/>
        <end position="49"/>
    </location>
</feature>
<dbReference type="InterPro" id="IPR023174">
    <property type="entry name" value="PDEase_CS"/>
</dbReference>
<feature type="compositionally biased region" description="Low complexity" evidence="8">
    <location>
        <begin position="92"/>
        <end position="105"/>
    </location>
</feature>
<dbReference type="EC" id="3.1.4.-" evidence="7"/>
<dbReference type="AlphaFoldDB" id="A0A9W7GDI7"/>
<dbReference type="OrthoDB" id="295473at2759"/>
<evidence type="ECO:0000256" key="6">
    <source>
        <dbReference type="PIRSR" id="PIRSR623088-3"/>
    </source>
</evidence>
<keyword evidence="2 6" id="KW-0479">Metal-binding</keyword>
<feature type="binding site" evidence="5">
    <location>
        <position position="1130"/>
    </location>
    <ligand>
        <name>AMP</name>
        <dbReference type="ChEBI" id="CHEBI:456215"/>
    </ligand>
</feature>
<proteinExistence type="inferred from homology"/>
<dbReference type="Gene3D" id="1.10.1300.10">
    <property type="entry name" value="3'5'-cyclic nucleotide phosphodiesterase, catalytic domain"/>
    <property type="match status" value="1"/>
</dbReference>
<dbReference type="SMART" id="SM00065">
    <property type="entry name" value="GAF"/>
    <property type="match status" value="2"/>
</dbReference>
<feature type="binding site" evidence="5">
    <location>
        <begin position="980"/>
        <end position="984"/>
    </location>
    <ligand>
        <name>AMP</name>
        <dbReference type="ChEBI" id="CHEBI:456215"/>
    </ligand>
</feature>
<dbReference type="InterPro" id="IPR003607">
    <property type="entry name" value="HD/PDEase_dom"/>
</dbReference>
<evidence type="ECO:0000259" key="9">
    <source>
        <dbReference type="PROSITE" id="PS51845"/>
    </source>
</evidence>
<gene>
    <name evidence="10" type="ORF">TrCOL_g12438</name>
</gene>
<dbReference type="PROSITE" id="PS51845">
    <property type="entry name" value="PDEASE_I_2"/>
    <property type="match status" value="1"/>
</dbReference>
<dbReference type="InterPro" id="IPR023088">
    <property type="entry name" value="PDEase"/>
</dbReference>
<name>A0A9W7GDI7_9STRA</name>
<comment type="similarity">
    <text evidence="7">Belongs to the cyclic nucleotide phosphodiesterase family.</text>
</comment>
<feature type="compositionally biased region" description="Low complexity" evidence="8">
    <location>
        <begin position="887"/>
        <end position="898"/>
    </location>
</feature>
<dbReference type="SMART" id="SM00471">
    <property type="entry name" value="HDc"/>
    <property type="match status" value="1"/>
</dbReference>
<dbReference type="InterPro" id="IPR036971">
    <property type="entry name" value="PDEase_catalytic_dom_sf"/>
</dbReference>
<feature type="binding site" evidence="5">
    <location>
        <position position="1017"/>
    </location>
    <ligand>
        <name>AMP</name>
        <dbReference type="ChEBI" id="CHEBI:456215"/>
    </ligand>
</feature>
<feature type="binding site" evidence="6">
    <location>
        <position position="1017"/>
    </location>
    <ligand>
        <name>Zn(2+)</name>
        <dbReference type="ChEBI" id="CHEBI:29105"/>
        <label>1</label>
    </ligand>
</feature>
<dbReference type="GO" id="GO:0007165">
    <property type="term" value="P:signal transduction"/>
    <property type="evidence" value="ECO:0007669"/>
    <property type="project" value="InterPro"/>
</dbReference>
<keyword evidence="11" id="KW-1185">Reference proteome</keyword>
<dbReference type="SUPFAM" id="SSF55781">
    <property type="entry name" value="GAF domain-like"/>
    <property type="match status" value="2"/>
</dbReference>
<dbReference type="Proteomes" id="UP001165065">
    <property type="component" value="Unassembled WGS sequence"/>
</dbReference>
<reference evidence="11" key="1">
    <citation type="journal article" date="2023" name="Commun. Biol.">
        <title>Genome analysis of Parmales, the sister group of diatoms, reveals the evolutionary specialization of diatoms from phago-mixotrophs to photoautotrophs.</title>
        <authorList>
            <person name="Ban H."/>
            <person name="Sato S."/>
            <person name="Yoshikawa S."/>
            <person name="Yamada K."/>
            <person name="Nakamura Y."/>
            <person name="Ichinomiya M."/>
            <person name="Sato N."/>
            <person name="Blanc-Mathieu R."/>
            <person name="Endo H."/>
            <person name="Kuwata A."/>
            <person name="Ogata H."/>
        </authorList>
    </citation>
    <scope>NUCLEOTIDE SEQUENCE [LARGE SCALE GENOMIC DNA]</scope>
</reference>
<dbReference type="Pfam" id="PF01590">
    <property type="entry name" value="GAF"/>
    <property type="match status" value="1"/>
</dbReference>
<evidence type="ECO:0000256" key="2">
    <source>
        <dbReference type="ARBA" id="ARBA00022723"/>
    </source>
</evidence>
<dbReference type="SUPFAM" id="SSF109604">
    <property type="entry name" value="HD-domain/PDEase-like"/>
    <property type="match status" value="1"/>
</dbReference>
<evidence type="ECO:0000256" key="8">
    <source>
        <dbReference type="SAM" id="MobiDB-lite"/>
    </source>
</evidence>
<dbReference type="PANTHER" id="PTHR11347">
    <property type="entry name" value="CYCLIC NUCLEOTIDE PHOSPHODIESTERASE"/>
    <property type="match status" value="1"/>
</dbReference>
<evidence type="ECO:0000256" key="1">
    <source>
        <dbReference type="ARBA" id="ARBA00022535"/>
    </source>
</evidence>
<feature type="compositionally biased region" description="Polar residues" evidence="8">
    <location>
        <begin position="135"/>
        <end position="154"/>
    </location>
</feature>
<feature type="region of interest" description="Disordered" evidence="8">
    <location>
        <begin position="83"/>
        <end position="156"/>
    </location>
</feature>
<accession>A0A9W7GDI7</accession>
<dbReference type="Pfam" id="PF13185">
    <property type="entry name" value="GAF_2"/>
    <property type="match status" value="1"/>
</dbReference>
<feature type="binding site" evidence="5">
    <location>
        <position position="1183"/>
    </location>
    <ligand>
        <name>AMP</name>
        <dbReference type="ChEBI" id="CHEBI:456215"/>
    </ligand>
</feature>
<dbReference type="InterPro" id="IPR003018">
    <property type="entry name" value="GAF"/>
</dbReference>
<evidence type="ECO:0000256" key="7">
    <source>
        <dbReference type="RuleBase" id="RU363067"/>
    </source>
</evidence>
<sequence length="1231" mass="136613">MFVVHKSTFGKHNNSTIMPLPSMFVGKAKKGTNTNNDRQAARAAMQSSSKRIQTLFGNSNNSETDSYLHGHADSFANEITSAMASGTTPRGSNSSSAGLSDSSTSDKMYLKPTPPAAFEGLPGQKRPVGKERPGSGTTPRLSSKGRQLTTSETTNAEKLHAALRLRSSQIHDEYNKDAEKEFRKFSVHTDVNITPPDISRSKSKRGTMRRGSTHKSLFHLNLDDANNKKGGDTISMPIALLSSIMRLLGDNSSERCVRKALDFICQSCATELNCEKVDLFVISTVSKTVVPMCQGIHPNSSLSEEIAEAIGLNTSDVEFAKKSHEFLEQMYESRVIRIDENSLWGRICKGKESVFTSDDLSATELLGEDFIQIIKEFKKVNFDIRNVMAVPIHCTRNSEHLVAVLLCQNKFLDDESDTESDDGESGDMDIKNPRSKLFAPHFSNPDDTVIPKQLSQFAGIAISSLEMIYFSKSKEDRFQFLIQTVDTLASDENIGMQIKDLYLKINEHVMSDDLVLYVTIKNDTALKLVHSSIAKDEEIVKIDNNSIMGVVARTKKPVYVYKNLGEEAKEAKKSSAFVDLLESHESAVICVPVIYQDKVSAVIKASNRSHLLDNDDLDMLTMLGNSTGILLHQSHILKDAMTASRLASSAGRLAKCASSKFTSLMDIMEVVKTDAKLLVPSQRVTIYFSDFNRKELWTHLEDLNIKSENGDTGNFFRLALGEGLAGTSASLNDVVVTNNAYDESLFNKSVDATTGFLTRSVLCIPIHERGSADEKVAVGVLQIINKVDGGGGVCDFTEDDIIMLQNYASTVGAVLTPKLHDFINKKREADAIAAPKDLNTRKVLSLSQQYSAVGSNVSIDRHKSFKRTSLEMLRRENEKKIEEGTIAEETSSSSSPTAPIPYIRTSLHGKDVTVALPELRVHGISSWDFDVLDFNIEQCEAYLMFMLDQFSLVEELELDVVKTGNFVSKILETYNDVPYHNYHHATQVAHQTGWMLLRSSVNDLAALSILIAAICHDVDHPGNNNTYEIQMDSHLSRLYSDDRVLERHHSATALNILYDPGCDMLSTLDVGDVRKVRCTIVQAILSTDMNMHTDLMSSLEGLPADAFSEEDKKSDDLVYAVASMIIHSADLSTNCLSIEQAKVWGEMCLDEFKTQATKEAENGLQVTTFMTNLESRGEKAKTQFGFCSFIVKPWMKVVCSFEVFKEDFKVAVDNLNEVIKFYEEEMKQEDD</sequence>
<comment type="cofactor">
    <cofactor evidence="7">
        <name>a divalent metal cation</name>
        <dbReference type="ChEBI" id="CHEBI:60240"/>
    </cofactor>
    <text evidence="7">Binds 2 divalent metal cations per subunit. Site 1 may preferentially bind zinc ions, while site 2 has a preference for magnesium and/or manganese ions.</text>
</comment>
<evidence type="ECO:0000256" key="4">
    <source>
        <dbReference type="PIRSR" id="PIRSR623088-1"/>
    </source>
</evidence>
<dbReference type="CDD" id="cd00077">
    <property type="entry name" value="HDc"/>
    <property type="match status" value="1"/>
</dbReference>
<protein>
    <recommendedName>
        <fullName evidence="7">Phosphodiesterase</fullName>
        <ecNumber evidence="7">3.1.4.-</ecNumber>
    </recommendedName>
</protein>
<dbReference type="GO" id="GO:0004114">
    <property type="term" value="F:3',5'-cyclic-nucleotide phosphodiesterase activity"/>
    <property type="evidence" value="ECO:0007669"/>
    <property type="project" value="InterPro"/>
</dbReference>
<dbReference type="InterPro" id="IPR029016">
    <property type="entry name" value="GAF-like_dom_sf"/>
</dbReference>
<dbReference type="PROSITE" id="PS00126">
    <property type="entry name" value="PDEASE_I_1"/>
    <property type="match status" value="1"/>
</dbReference>
<feature type="domain" description="PDEase" evidence="9">
    <location>
        <begin position="895"/>
        <end position="1229"/>
    </location>
</feature>
<feature type="compositionally biased region" description="Basic residues" evidence="8">
    <location>
        <begin position="201"/>
        <end position="212"/>
    </location>
</feature>
<keyword evidence="3 7" id="KW-0378">Hydrolase</keyword>